<dbReference type="OrthoDB" id="5872409at2"/>
<gene>
    <name evidence="1" type="ORF">BV912_03765</name>
</gene>
<dbReference type="AlphaFoldDB" id="A0A1X3DJZ8"/>
<dbReference type="InterPro" id="IPR036170">
    <property type="entry name" value="YezG-like_sf"/>
</dbReference>
<dbReference type="Proteomes" id="UP000193303">
    <property type="component" value="Unassembled WGS sequence"/>
</dbReference>
<evidence type="ECO:0000313" key="2">
    <source>
        <dbReference type="Proteomes" id="UP000193303"/>
    </source>
</evidence>
<organism evidence="1 2">
    <name type="scientific">Neisseria dumasiana</name>
    <dbReference type="NCBI Taxonomy" id="1931275"/>
    <lineage>
        <taxon>Bacteria</taxon>
        <taxon>Pseudomonadati</taxon>
        <taxon>Pseudomonadota</taxon>
        <taxon>Betaproteobacteria</taxon>
        <taxon>Neisseriales</taxon>
        <taxon>Neisseriaceae</taxon>
        <taxon>Neisseria</taxon>
    </lineage>
</organism>
<dbReference type="EMBL" id="MTAB01000006">
    <property type="protein sequence ID" value="OSI23533.1"/>
    <property type="molecule type" value="Genomic_DNA"/>
</dbReference>
<dbReference type="InterPro" id="IPR006728">
    <property type="entry name" value="YezG-like"/>
</dbReference>
<dbReference type="Gene3D" id="3.30.500.20">
    <property type="entry name" value="BH3703-like domains"/>
    <property type="match status" value="1"/>
</dbReference>
<protein>
    <recommendedName>
        <fullName evidence="3">DUF600 family protein</fullName>
    </recommendedName>
</protein>
<comment type="caution">
    <text evidence="1">The sequence shown here is derived from an EMBL/GenBank/DDBJ whole genome shotgun (WGS) entry which is preliminary data.</text>
</comment>
<accession>A0A1X3DJZ8</accession>
<dbReference type="RefSeq" id="WP_085358518.1">
    <property type="nucleotide sequence ID" value="NZ_MTAB01000006.1"/>
</dbReference>
<sequence length="145" mass="17250">MDKYVEEIYTKIAKMIWTFFPEESSFINYYAQLFNGNSGYTIDFIVNEEVKWFGFGETPEIAADILDLLENIRRLSPFEGKEQWTHCHISLSDSGKFNIRFAYISEDDSWPNLFMRGISDLIEDEAENVYHVPREIWEERVRLKN</sequence>
<dbReference type="SUPFAM" id="SSF160424">
    <property type="entry name" value="BH3703-like"/>
    <property type="match status" value="1"/>
</dbReference>
<dbReference type="Pfam" id="PF04634">
    <property type="entry name" value="YezG-like"/>
    <property type="match status" value="1"/>
</dbReference>
<evidence type="ECO:0000313" key="1">
    <source>
        <dbReference type="EMBL" id="OSI23533.1"/>
    </source>
</evidence>
<name>A0A1X3DJZ8_9NEIS</name>
<proteinExistence type="predicted"/>
<reference evidence="2" key="1">
    <citation type="submission" date="2017-01" db="EMBL/GenBank/DDBJ databases">
        <authorList>
            <person name="Mah S.A."/>
            <person name="Swanson W.J."/>
            <person name="Moy G.W."/>
            <person name="Vacquier V.D."/>
        </authorList>
    </citation>
    <scope>NUCLEOTIDE SEQUENCE [LARGE SCALE GENOMIC DNA]</scope>
    <source>
        <strain evidence="2">124861</strain>
    </source>
</reference>
<evidence type="ECO:0008006" key="3">
    <source>
        <dbReference type="Google" id="ProtNLM"/>
    </source>
</evidence>